<evidence type="ECO:0000256" key="1">
    <source>
        <dbReference type="SAM" id="Phobius"/>
    </source>
</evidence>
<sequence length="359" mass="39708">MLRVAYTTAVLALVAALVVVTLLPLSGLQEWWIRAMAFPRLQILAAAGFVVILCFFLAPVLRTPMLVTALACFGFQAWQVFPYTPLASKEIQLAPASDDQLRLIAANVLMANRDHDAVLSLIRRESPDIIFLMETDQIWVDALGPALDGYETVLAKPQDNHYGFVFATGLPVVETHILDLGDVDKPTLYAALKDRRDRSFRFVGFHPAPPVPGQDTDTRDAKTAYAARFARKSGVPVVIMGDFNQPAWSHFAQKFKKIGGYLDPRVGRGPLPSFDATHPILRLPIDQLYLTPDIALVDYSRGEKIGSDHFPMLATVRIDPAVAAEFNIDPPELSPEEAAEVEQMVEAYGATLELDIRER</sequence>
<feature type="transmembrane region" description="Helical" evidence="1">
    <location>
        <begin position="37"/>
        <end position="58"/>
    </location>
</feature>
<keyword evidence="1" id="KW-1133">Transmembrane helix</keyword>
<dbReference type="Gene3D" id="3.60.10.10">
    <property type="entry name" value="Endonuclease/exonuclease/phosphatase"/>
    <property type="match status" value="1"/>
</dbReference>
<proteinExistence type="predicted"/>
<dbReference type="Proteomes" id="UP000231553">
    <property type="component" value="Unassembled WGS sequence"/>
</dbReference>
<keyword evidence="1" id="KW-0472">Membrane</keyword>
<dbReference type="InterPro" id="IPR005135">
    <property type="entry name" value="Endo/exonuclease/phosphatase"/>
</dbReference>
<feature type="transmembrane region" description="Helical" evidence="1">
    <location>
        <begin position="6"/>
        <end position="25"/>
    </location>
</feature>
<accession>A0A2M8J2I8</accession>
<dbReference type="SUPFAM" id="SSF56219">
    <property type="entry name" value="DNase I-like"/>
    <property type="match status" value="1"/>
</dbReference>
<dbReference type="Pfam" id="PF03372">
    <property type="entry name" value="Exo_endo_phos"/>
    <property type="match status" value="1"/>
</dbReference>
<dbReference type="EMBL" id="PGTB01000025">
    <property type="protein sequence ID" value="PJE36983.1"/>
    <property type="molecule type" value="Genomic_DNA"/>
</dbReference>
<organism evidence="3 4">
    <name type="scientific">Pseudooceanicola lipolyticus</name>
    <dbReference type="NCBI Taxonomy" id="2029104"/>
    <lineage>
        <taxon>Bacteria</taxon>
        <taxon>Pseudomonadati</taxon>
        <taxon>Pseudomonadota</taxon>
        <taxon>Alphaproteobacteria</taxon>
        <taxon>Rhodobacterales</taxon>
        <taxon>Paracoccaceae</taxon>
        <taxon>Pseudooceanicola</taxon>
    </lineage>
</organism>
<feature type="domain" description="Endonuclease/exonuclease/phosphatase" evidence="2">
    <location>
        <begin position="106"/>
        <end position="309"/>
    </location>
</feature>
<evidence type="ECO:0000259" key="2">
    <source>
        <dbReference type="Pfam" id="PF03372"/>
    </source>
</evidence>
<keyword evidence="3" id="KW-0540">Nuclease</keyword>
<protein>
    <submittedName>
        <fullName evidence="3">Endonuclease</fullName>
    </submittedName>
</protein>
<gene>
    <name evidence="3" type="ORF">CVM52_09355</name>
</gene>
<keyword evidence="1" id="KW-0812">Transmembrane</keyword>
<keyword evidence="3" id="KW-0378">Hydrolase</keyword>
<evidence type="ECO:0000313" key="3">
    <source>
        <dbReference type="EMBL" id="PJE36983.1"/>
    </source>
</evidence>
<dbReference type="InterPro" id="IPR036691">
    <property type="entry name" value="Endo/exonu/phosph_ase_sf"/>
</dbReference>
<keyword evidence="4" id="KW-1185">Reference proteome</keyword>
<keyword evidence="3" id="KW-0255">Endonuclease</keyword>
<dbReference type="AlphaFoldDB" id="A0A2M8J2I8"/>
<comment type="caution">
    <text evidence="3">The sequence shown here is derived from an EMBL/GenBank/DDBJ whole genome shotgun (WGS) entry which is preliminary data.</text>
</comment>
<dbReference type="GO" id="GO:0004519">
    <property type="term" value="F:endonuclease activity"/>
    <property type="evidence" value="ECO:0007669"/>
    <property type="project" value="UniProtKB-KW"/>
</dbReference>
<name>A0A2M8J2I8_9RHOB</name>
<reference evidence="3 4" key="1">
    <citation type="journal article" date="2018" name="Int. J. Syst. Evol. Microbiol.">
        <title>Pseudooceanicola lipolyticus sp. nov., a marine alphaproteobacterium, reclassification of Oceanicola flagellatus as Pseudooceanicola flagellatus comb. nov. and emended description of the genus Pseudooceanicola.</title>
        <authorList>
            <person name="Huang M.-M."/>
            <person name="Guo L.-L."/>
            <person name="Wu Y.-H."/>
            <person name="Lai Q.-L."/>
            <person name="Shao Z.-Z."/>
            <person name="Wang C.-S."/>
            <person name="Wu M."/>
            <person name="Xu X.-W."/>
        </authorList>
    </citation>
    <scope>NUCLEOTIDE SEQUENCE [LARGE SCALE GENOMIC DNA]</scope>
    <source>
        <strain evidence="3 4">157</strain>
    </source>
</reference>
<dbReference type="OrthoDB" id="9796594at2"/>
<evidence type="ECO:0000313" key="4">
    <source>
        <dbReference type="Proteomes" id="UP000231553"/>
    </source>
</evidence>